<keyword evidence="3" id="KW-0732">Signal</keyword>
<dbReference type="InterPro" id="IPR029058">
    <property type="entry name" value="AB_hydrolase_fold"/>
</dbReference>
<dbReference type="Pfam" id="PF05577">
    <property type="entry name" value="Peptidase_S28"/>
    <property type="match status" value="1"/>
</dbReference>
<dbReference type="EMBL" id="CH991545">
    <property type="protein sequence ID" value="EDQ91339.1"/>
    <property type="molecule type" value="Genomic_DNA"/>
</dbReference>
<dbReference type="PANTHER" id="PTHR11010:SF117">
    <property type="entry name" value="SERINE PROTEASE 16"/>
    <property type="match status" value="1"/>
</dbReference>
<organism evidence="6 7">
    <name type="scientific">Monosiga brevicollis</name>
    <name type="common">Choanoflagellate</name>
    <dbReference type="NCBI Taxonomy" id="81824"/>
    <lineage>
        <taxon>Eukaryota</taxon>
        <taxon>Choanoflagellata</taxon>
        <taxon>Craspedida</taxon>
        <taxon>Salpingoecidae</taxon>
        <taxon>Monosiga</taxon>
    </lineage>
</organism>
<evidence type="ECO:0000256" key="1">
    <source>
        <dbReference type="ARBA" id="ARBA00011079"/>
    </source>
</evidence>
<dbReference type="SMR" id="A9UU09"/>
<sequence>MLTRGLGYRFDQTLDHFNPQDTRTFKQQYQVNRTFYKAGGPLFLMLGGEGPASPEWLETNTAIMLYAQQLNAVVAQIEHRFYGESQPFEDLSVDNLRYLSSEQALADAANFIQSFLEMNGMPADTRVVSFGGSYSGALSAFLRTKYPHVVYAAVATSSPVLAKLDYVEYHEVVGRSMGTSTHGQACVDQIKGALSKVDAMLADSSQWNQLAQDMKICSDTDLNVDLDKQTFLSNLIGNIDGIVQYNLDAKFQGRPTVQSMCDIMAPIEQDYDAFVALNAYLLNASDMECNDGSYQSFVTDLRNTSLSSDFAGGTRQWIYQTCMEFAYFQTTDASDQPFGVGVPLSYFEQQCVDGYGLPPVPNVNWTNEFYGGQQVAGTRIIYPNGSIDPWHALSVTSNTTIEDTLAIFINGTAHCANMYPPSSSDLPGLTAARTSILNTLQTWLHASS</sequence>
<dbReference type="FunCoup" id="A9UU09">
    <property type="interactions" value="448"/>
</dbReference>
<dbReference type="InterPro" id="IPR008758">
    <property type="entry name" value="Peptidase_S28"/>
</dbReference>
<dbReference type="ESTHER" id="monbe-a9uu09">
    <property type="family name" value="Prolylcarboxypeptidase"/>
</dbReference>
<keyword evidence="2" id="KW-0645">Protease</keyword>
<dbReference type="GO" id="GO:0070008">
    <property type="term" value="F:serine-type exopeptidase activity"/>
    <property type="evidence" value="ECO:0007669"/>
    <property type="project" value="InterPro"/>
</dbReference>
<keyword evidence="7" id="KW-1185">Reference proteome</keyword>
<evidence type="ECO:0000313" key="6">
    <source>
        <dbReference type="EMBL" id="EDQ91339.1"/>
    </source>
</evidence>
<evidence type="ECO:0000256" key="5">
    <source>
        <dbReference type="ARBA" id="ARBA00023180"/>
    </source>
</evidence>
<dbReference type="GO" id="GO:0006508">
    <property type="term" value="P:proteolysis"/>
    <property type="evidence" value="ECO:0007669"/>
    <property type="project" value="UniProtKB-KW"/>
</dbReference>
<dbReference type="RefSeq" id="XP_001743761.1">
    <property type="nucleotide sequence ID" value="XM_001743709.1"/>
</dbReference>
<dbReference type="MEROPS" id="S28.003"/>
<dbReference type="GO" id="GO:0008239">
    <property type="term" value="F:dipeptidyl-peptidase activity"/>
    <property type="evidence" value="ECO:0000318"/>
    <property type="project" value="GO_Central"/>
</dbReference>
<dbReference type="Proteomes" id="UP000001357">
    <property type="component" value="Unassembled WGS sequence"/>
</dbReference>
<evidence type="ECO:0000256" key="4">
    <source>
        <dbReference type="ARBA" id="ARBA00022801"/>
    </source>
</evidence>
<dbReference type="InParanoid" id="A9UU09"/>
<dbReference type="InterPro" id="IPR042269">
    <property type="entry name" value="Ser_carbopepase_S28_SKS"/>
</dbReference>
<gene>
    <name evidence="6" type="ORF">MONBRDRAFT_18115</name>
</gene>
<dbReference type="AlphaFoldDB" id="A9UU09"/>
<dbReference type="eggNOG" id="KOG2182">
    <property type="taxonomic scope" value="Eukaryota"/>
</dbReference>
<name>A9UU09_MONBE</name>
<dbReference type="Gene3D" id="3.40.50.1820">
    <property type="entry name" value="alpha/beta hydrolase"/>
    <property type="match status" value="1"/>
</dbReference>
<evidence type="ECO:0000256" key="3">
    <source>
        <dbReference type="ARBA" id="ARBA00022729"/>
    </source>
</evidence>
<evidence type="ECO:0000256" key="2">
    <source>
        <dbReference type="ARBA" id="ARBA00022670"/>
    </source>
</evidence>
<dbReference type="SUPFAM" id="SSF53474">
    <property type="entry name" value="alpha/beta-Hydrolases"/>
    <property type="match status" value="1"/>
</dbReference>
<proteinExistence type="inferred from homology"/>
<keyword evidence="5" id="KW-0325">Glycoprotein</keyword>
<reference evidence="6 7" key="1">
    <citation type="journal article" date="2008" name="Nature">
        <title>The genome of the choanoflagellate Monosiga brevicollis and the origin of metazoans.</title>
        <authorList>
            <consortium name="JGI Sequencing"/>
            <person name="King N."/>
            <person name="Westbrook M.J."/>
            <person name="Young S.L."/>
            <person name="Kuo A."/>
            <person name="Abedin M."/>
            <person name="Chapman J."/>
            <person name="Fairclough S."/>
            <person name="Hellsten U."/>
            <person name="Isogai Y."/>
            <person name="Letunic I."/>
            <person name="Marr M."/>
            <person name="Pincus D."/>
            <person name="Putnam N."/>
            <person name="Rokas A."/>
            <person name="Wright K.J."/>
            <person name="Zuzow R."/>
            <person name="Dirks W."/>
            <person name="Good M."/>
            <person name="Goodstein D."/>
            <person name="Lemons D."/>
            <person name="Li W."/>
            <person name="Lyons J.B."/>
            <person name="Morris A."/>
            <person name="Nichols S."/>
            <person name="Richter D.J."/>
            <person name="Salamov A."/>
            <person name="Bork P."/>
            <person name="Lim W.A."/>
            <person name="Manning G."/>
            <person name="Miller W.T."/>
            <person name="McGinnis W."/>
            <person name="Shapiro H."/>
            <person name="Tjian R."/>
            <person name="Grigoriev I.V."/>
            <person name="Rokhsar D."/>
        </authorList>
    </citation>
    <scope>NUCLEOTIDE SEQUENCE [LARGE SCALE GENOMIC DNA]</scope>
    <source>
        <strain evidence="7">MX1 / ATCC 50154</strain>
    </source>
</reference>
<accession>A9UU09</accession>
<evidence type="ECO:0000313" key="7">
    <source>
        <dbReference type="Proteomes" id="UP000001357"/>
    </source>
</evidence>
<keyword evidence="4" id="KW-0378">Hydrolase</keyword>
<dbReference type="KEGG" id="mbr:MONBRDRAFT_18115"/>
<dbReference type="OMA" id="HYAEHFG"/>
<protein>
    <submittedName>
        <fullName evidence="6">Uncharacterized protein</fullName>
    </submittedName>
</protein>
<dbReference type="FunFam" id="1.20.120.980:FF:000003">
    <property type="entry name" value="Serine protease 16"/>
    <property type="match status" value="1"/>
</dbReference>
<dbReference type="GeneID" id="5889286"/>
<dbReference type="Gene3D" id="1.20.120.980">
    <property type="entry name" value="Serine carboxypeptidase S28, SKS domain"/>
    <property type="match status" value="1"/>
</dbReference>
<comment type="similarity">
    <text evidence="1">Belongs to the peptidase S28 family.</text>
</comment>
<dbReference type="PANTHER" id="PTHR11010">
    <property type="entry name" value="PROTEASE S28 PRO-X CARBOXYPEPTIDASE-RELATED"/>
    <property type="match status" value="1"/>
</dbReference>